<proteinExistence type="predicted"/>
<dbReference type="Proteomes" id="UP001106592">
    <property type="component" value="Unassembled WGS sequence"/>
</dbReference>
<name>A0A9Q2XIT5_9PSED</name>
<gene>
    <name evidence="1" type="ORF">KUO17_08690</name>
</gene>
<accession>A0A9Q2XIT5</accession>
<dbReference type="AlphaFoldDB" id="A0A9Q2XIT5"/>
<comment type="caution">
    <text evidence="1">The sequence shown here is derived from an EMBL/GenBank/DDBJ whole genome shotgun (WGS) entry which is preliminary data.</text>
</comment>
<sequence>MHIEFDLNQNDLEALLRHCQAYRPTSSDPRENQRLQDALEALEQALVEANATR</sequence>
<organism evidence="1 2">
    <name type="scientific">Pseudomonas aegrilactucae</name>
    <dbReference type="NCBI Taxonomy" id="2854028"/>
    <lineage>
        <taxon>Bacteria</taxon>
        <taxon>Pseudomonadati</taxon>
        <taxon>Pseudomonadota</taxon>
        <taxon>Gammaproteobacteria</taxon>
        <taxon>Pseudomonadales</taxon>
        <taxon>Pseudomonadaceae</taxon>
        <taxon>Pseudomonas</taxon>
    </lineage>
</organism>
<evidence type="ECO:0000313" key="1">
    <source>
        <dbReference type="EMBL" id="MBV6287109.1"/>
    </source>
</evidence>
<dbReference type="EMBL" id="JAHTBI010000027">
    <property type="protein sequence ID" value="MBV6287109.1"/>
    <property type="molecule type" value="Genomic_DNA"/>
</dbReference>
<dbReference type="GeneID" id="87481808"/>
<protein>
    <submittedName>
        <fullName evidence="1">Uncharacterized protein</fullName>
    </submittedName>
</protein>
<reference evidence="1" key="1">
    <citation type="journal article" date="2022" name="Int. J. Syst. Evol. Microbiol.">
        <title>Pseudomonas aegrilactucae sp. nov. and Pseudomonas morbosilactucae sp. nov., pathogens causing bacterial rot of lettuce in Japan.</title>
        <authorList>
            <person name="Sawada H."/>
            <person name="Fujikawa T."/>
            <person name="Satou M."/>
        </authorList>
    </citation>
    <scope>NUCLEOTIDE SEQUENCE</scope>
    <source>
        <strain evidence="1">MAFF 301350</strain>
    </source>
</reference>
<dbReference type="RefSeq" id="WP_167400214.1">
    <property type="nucleotide sequence ID" value="NZ_JAHTBI010000027.1"/>
</dbReference>
<keyword evidence="2" id="KW-1185">Reference proteome</keyword>
<reference evidence="1" key="2">
    <citation type="journal article" date="2023" name="Plant Pathol.">
        <title>Dismantling and reorganizing Pseudomonas marginalis sensu#lato.</title>
        <authorList>
            <person name="Sawada H."/>
            <person name="Fujikawa T."/>
            <person name="Satou M."/>
        </authorList>
    </citation>
    <scope>NUCLEOTIDE SEQUENCE</scope>
    <source>
        <strain evidence="1">MAFF 301350</strain>
    </source>
</reference>
<evidence type="ECO:0000313" key="2">
    <source>
        <dbReference type="Proteomes" id="UP001106592"/>
    </source>
</evidence>